<gene>
    <name evidence="3" type="ORF">KKC1_03090</name>
</gene>
<evidence type="ECO:0000313" key="4">
    <source>
        <dbReference type="Proteomes" id="UP000197032"/>
    </source>
</evidence>
<dbReference type="PANTHER" id="PTHR38430:SF1">
    <property type="entry name" value="PROTEIN-ARGININE KINASE ACTIVATOR PROTEIN"/>
    <property type="match status" value="1"/>
</dbReference>
<dbReference type="GO" id="GO:1990170">
    <property type="term" value="P:stress response to cadmium ion"/>
    <property type="evidence" value="ECO:0007669"/>
    <property type="project" value="TreeGrafter"/>
</dbReference>
<dbReference type="Proteomes" id="UP000197032">
    <property type="component" value="Unassembled WGS sequence"/>
</dbReference>
<feature type="domain" description="UVR" evidence="2">
    <location>
        <begin position="134"/>
        <end position="169"/>
    </location>
</feature>
<organism evidence="3 4">
    <name type="scientific">Calderihabitans maritimus</name>
    <dbReference type="NCBI Taxonomy" id="1246530"/>
    <lineage>
        <taxon>Bacteria</taxon>
        <taxon>Bacillati</taxon>
        <taxon>Bacillota</taxon>
        <taxon>Clostridia</taxon>
        <taxon>Neomoorellales</taxon>
        <taxon>Calderihabitantaceae</taxon>
        <taxon>Calderihabitans</taxon>
    </lineage>
</organism>
<dbReference type="InterPro" id="IPR001943">
    <property type="entry name" value="UVR_dom"/>
</dbReference>
<keyword evidence="1" id="KW-0175">Coiled coil</keyword>
<dbReference type="RefSeq" id="WP_088552729.1">
    <property type="nucleotide sequence ID" value="NZ_BDGJ01000007.1"/>
</dbReference>
<evidence type="ECO:0000256" key="1">
    <source>
        <dbReference type="SAM" id="Coils"/>
    </source>
</evidence>
<protein>
    <submittedName>
        <fullName evidence="3">UvrB/UvrC protein</fullName>
    </submittedName>
</protein>
<dbReference type="InterPro" id="IPR036876">
    <property type="entry name" value="UVR_dom_sf"/>
</dbReference>
<dbReference type="SUPFAM" id="SSF46600">
    <property type="entry name" value="C-terminal UvrC-binding domain of UvrB"/>
    <property type="match status" value="1"/>
</dbReference>
<dbReference type="EMBL" id="BDGJ01000007">
    <property type="protein sequence ID" value="GAW91147.1"/>
    <property type="molecule type" value="Genomic_DNA"/>
</dbReference>
<dbReference type="GO" id="GO:0050897">
    <property type="term" value="F:cobalt ion binding"/>
    <property type="evidence" value="ECO:0007669"/>
    <property type="project" value="TreeGrafter"/>
</dbReference>
<dbReference type="GO" id="GO:0046870">
    <property type="term" value="F:cadmium ion binding"/>
    <property type="evidence" value="ECO:0007669"/>
    <property type="project" value="TreeGrafter"/>
</dbReference>
<dbReference type="PIRSF" id="PIRSF015034">
    <property type="entry name" value="YacH"/>
    <property type="match status" value="1"/>
</dbReference>
<dbReference type="GO" id="GO:1990169">
    <property type="term" value="P:stress response to copper ion"/>
    <property type="evidence" value="ECO:0007669"/>
    <property type="project" value="TreeGrafter"/>
</dbReference>
<dbReference type="Pfam" id="PF02151">
    <property type="entry name" value="UVR"/>
    <property type="match status" value="1"/>
</dbReference>
<evidence type="ECO:0000259" key="2">
    <source>
        <dbReference type="PROSITE" id="PS50151"/>
    </source>
</evidence>
<comment type="caution">
    <text evidence="3">The sequence shown here is derived from an EMBL/GenBank/DDBJ whole genome shotgun (WGS) entry which is preliminary data.</text>
</comment>
<dbReference type="Gene3D" id="4.10.860.10">
    <property type="entry name" value="UVR domain"/>
    <property type="match status" value="1"/>
</dbReference>
<keyword evidence="4" id="KW-1185">Reference proteome</keyword>
<sequence>MLCERCQQRPANVHITKIINGQKTEFNLCSECARENQEEYGFTWEPSFSIPKFLASLMDPEVTLSPETFGQRTQRSCSKCGLTYTEFGKTGKLGCDRCYETFAASLEPLFRRIHGSTRHNGKVPERAGGRIKIRRELEALKKELQALVVREEFEKAAVVRDKIKELEKKL</sequence>
<dbReference type="OrthoDB" id="9788704at2"/>
<name>A0A1Z5HP41_9FIRM</name>
<dbReference type="PROSITE" id="PS50151">
    <property type="entry name" value="UVR"/>
    <property type="match status" value="1"/>
</dbReference>
<dbReference type="AlphaFoldDB" id="A0A1Z5HP41"/>
<dbReference type="PANTHER" id="PTHR38430">
    <property type="entry name" value="PROTEIN-ARGININE KINASE ACTIVATOR PROTEIN"/>
    <property type="match status" value="1"/>
</dbReference>
<proteinExistence type="predicted"/>
<dbReference type="GO" id="GO:0008270">
    <property type="term" value="F:zinc ion binding"/>
    <property type="evidence" value="ECO:0007669"/>
    <property type="project" value="TreeGrafter"/>
</dbReference>
<dbReference type="InterPro" id="IPR025542">
    <property type="entry name" value="YacH"/>
</dbReference>
<reference evidence="4" key="1">
    <citation type="journal article" date="2017" name="Appl. Environ. Microbiol.">
        <title>Genomic analysis of Calderihabitans maritimus KKC1, a thermophilic hydrogenogenic carboxydotrophic bacterium isolated from marine sediment.</title>
        <authorList>
            <person name="Omae K."/>
            <person name="Yoneda Y."/>
            <person name="Fukuyama Y."/>
            <person name="Yoshida T."/>
            <person name="Sako Y."/>
        </authorList>
    </citation>
    <scope>NUCLEOTIDE SEQUENCE [LARGE SCALE GENOMIC DNA]</scope>
    <source>
        <strain evidence="4">KKC1</strain>
    </source>
</reference>
<accession>A0A1Z5HP41</accession>
<feature type="coiled-coil region" evidence="1">
    <location>
        <begin position="130"/>
        <end position="169"/>
    </location>
</feature>
<dbReference type="GO" id="GO:0005507">
    <property type="term" value="F:copper ion binding"/>
    <property type="evidence" value="ECO:0007669"/>
    <property type="project" value="TreeGrafter"/>
</dbReference>
<evidence type="ECO:0000313" key="3">
    <source>
        <dbReference type="EMBL" id="GAW91147.1"/>
    </source>
</evidence>